<dbReference type="PROSITE" id="PS50110">
    <property type="entry name" value="RESPONSE_REGULATORY"/>
    <property type="match status" value="1"/>
</dbReference>
<dbReference type="InterPro" id="IPR011006">
    <property type="entry name" value="CheY-like_superfamily"/>
</dbReference>
<dbReference type="EMBL" id="BRXS01000002">
    <property type="protein sequence ID" value="GLC24846.1"/>
    <property type="molecule type" value="Genomic_DNA"/>
</dbReference>
<protein>
    <submittedName>
        <fullName evidence="6">DNA-binding response regulator</fullName>
    </submittedName>
</protein>
<evidence type="ECO:0000256" key="2">
    <source>
        <dbReference type="ARBA" id="ARBA00023125"/>
    </source>
</evidence>
<keyword evidence="7" id="KW-1185">Reference proteome</keyword>
<dbReference type="InterPro" id="IPR058245">
    <property type="entry name" value="NreC/VraR/RcsB-like_REC"/>
</dbReference>
<dbReference type="Pfam" id="PF00072">
    <property type="entry name" value="Response_reg"/>
    <property type="match status" value="1"/>
</dbReference>
<dbReference type="Gene3D" id="3.40.50.2300">
    <property type="match status" value="1"/>
</dbReference>
<dbReference type="CDD" id="cd17535">
    <property type="entry name" value="REC_NarL-like"/>
    <property type="match status" value="1"/>
</dbReference>
<dbReference type="AlphaFoldDB" id="A0AA37Q9K8"/>
<feature type="domain" description="Response regulatory" evidence="5">
    <location>
        <begin position="2"/>
        <end position="129"/>
    </location>
</feature>
<dbReference type="GO" id="GO:0003677">
    <property type="term" value="F:DNA binding"/>
    <property type="evidence" value="ECO:0007669"/>
    <property type="project" value="UniProtKB-KW"/>
</dbReference>
<dbReference type="PRINTS" id="PR00038">
    <property type="entry name" value="HTHLUXR"/>
</dbReference>
<keyword evidence="2 6" id="KW-0238">DNA-binding</keyword>
<evidence type="ECO:0000256" key="1">
    <source>
        <dbReference type="ARBA" id="ARBA00022553"/>
    </source>
</evidence>
<dbReference type="PROSITE" id="PS00622">
    <property type="entry name" value="HTH_LUXR_1"/>
    <property type="match status" value="1"/>
</dbReference>
<dbReference type="SUPFAM" id="SSF52172">
    <property type="entry name" value="CheY-like"/>
    <property type="match status" value="1"/>
</dbReference>
<dbReference type="SMART" id="SM00421">
    <property type="entry name" value="HTH_LUXR"/>
    <property type="match status" value="1"/>
</dbReference>
<dbReference type="Pfam" id="PF00196">
    <property type="entry name" value="GerE"/>
    <property type="match status" value="1"/>
</dbReference>
<reference evidence="6" key="1">
    <citation type="submission" date="2022-08" db="EMBL/GenBank/DDBJ databases">
        <title>Draft genome sequencing of Roseisolibacter agri AW1220.</title>
        <authorList>
            <person name="Tobiishi Y."/>
            <person name="Tonouchi A."/>
        </authorList>
    </citation>
    <scope>NUCLEOTIDE SEQUENCE</scope>
    <source>
        <strain evidence="6">AW1220</strain>
    </source>
</reference>
<dbReference type="SMART" id="SM00448">
    <property type="entry name" value="REC"/>
    <property type="match status" value="1"/>
</dbReference>
<dbReference type="GO" id="GO:0000160">
    <property type="term" value="P:phosphorelay signal transduction system"/>
    <property type="evidence" value="ECO:0007669"/>
    <property type="project" value="InterPro"/>
</dbReference>
<feature type="modified residue" description="4-aspartylphosphate" evidence="3">
    <location>
        <position position="59"/>
    </location>
</feature>
<organism evidence="6 7">
    <name type="scientific">Roseisolibacter agri</name>
    <dbReference type="NCBI Taxonomy" id="2014610"/>
    <lineage>
        <taxon>Bacteria</taxon>
        <taxon>Pseudomonadati</taxon>
        <taxon>Gemmatimonadota</taxon>
        <taxon>Gemmatimonadia</taxon>
        <taxon>Gemmatimonadales</taxon>
        <taxon>Gemmatimonadaceae</taxon>
        <taxon>Roseisolibacter</taxon>
    </lineage>
</organism>
<gene>
    <name evidence="6" type="ORF">rosag_13590</name>
</gene>
<dbReference type="InterPro" id="IPR000792">
    <property type="entry name" value="Tscrpt_reg_LuxR_C"/>
</dbReference>
<dbReference type="SUPFAM" id="SSF46894">
    <property type="entry name" value="C-terminal effector domain of the bipartite response regulators"/>
    <property type="match status" value="1"/>
</dbReference>
<dbReference type="CDD" id="cd06170">
    <property type="entry name" value="LuxR_C_like"/>
    <property type="match status" value="1"/>
</dbReference>
<proteinExistence type="predicted"/>
<evidence type="ECO:0000313" key="7">
    <source>
        <dbReference type="Proteomes" id="UP001161325"/>
    </source>
</evidence>
<dbReference type="PROSITE" id="PS50043">
    <property type="entry name" value="HTH_LUXR_2"/>
    <property type="match status" value="1"/>
</dbReference>
<dbReference type="PANTHER" id="PTHR43214:SF43">
    <property type="entry name" value="TWO-COMPONENT RESPONSE REGULATOR"/>
    <property type="match status" value="1"/>
</dbReference>
<dbReference type="InterPro" id="IPR001789">
    <property type="entry name" value="Sig_transdc_resp-reg_receiver"/>
</dbReference>
<dbReference type="GO" id="GO:0006355">
    <property type="term" value="P:regulation of DNA-templated transcription"/>
    <property type="evidence" value="ECO:0007669"/>
    <property type="project" value="InterPro"/>
</dbReference>
<evidence type="ECO:0000256" key="3">
    <source>
        <dbReference type="PROSITE-ProRule" id="PRU00169"/>
    </source>
</evidence>
<sequence length="219" mass="23262">MRVLLADDHQILRAGLRMILADAPPSPDDETIEVVGEASTGEEAVRLAAALHPDVVLMDVAMPGIDGIEATRRLRAAGGQPAGERPAVLILTTYGDDARVREAIQAGALGYLLKDLLRDDLVRAVYGAARGVPTLDPRAQQLLMRQLHAPAPASPFDALTGRERDVLRLIARGRSNKEIAAALSLSLGTVKGYVSAMLPKLGVGDRTQAALFATRHGLE</sequence>
<keyword evidence="1 3" id="KW-0597">Phosphoprotein</keyword>
<evidence type="ECO:0000313" key="6">
    <source>
        <dbReference type="EMBL" id="GLC24846.1"/>
    </source>
</evidence>
<dbReference type="PANTHER" id="PTHR43214">
    <property type="entry name" value="TWO-COMPONENT RESPONSE REGULATOR"/>
    <property type="match status" value="1"/>
</dbReference>
<name>A0AA37Q9K8_9BACT</name>
<comment type="caution">
    <text evidence="6">The sequence shown here is derived from an EMBL/GenBank/DDBJ whole genome shotgun (WGS) entry which is preliminary data.</text>
</comment>
<accession>A0AA37Q9K8</accession>
<evidence type="ECO:0000259" key="5">
    <source>
        <dbReference type="PROSITE" id="PS50110"/>
    </source>
</evidence>
<feature type="domain" description="HTH luxR-type" evidence="4">
    <location>
        <begin position="152"/>
        <end position="217"/>
    </location>
</feature>
<dbReference type="InterPro" id="IPR016032">
    <property type="entry name" value="Sig_transdc_resp-reg_C-effctor"/>
</dbReference>
<dbReference type="Proteomes" id="UP001161325">
    <property type="component" value="Unassembled WGS sequence"/>
</dbReference>
<evidence type="ECO:0000259" key="4">
    <source>
        <dbReference type="PROSITE" id="PS50043"/>
    </source>
</evidence>
<dbReference type="InterPro" id="IPR039420">
    <property type="entry name" value="WalR-like"/>
</dbReference>